<dbReference type="GeneID" id="98318117"/>
<reference evidence="8 9" key="1">
    <citation type="journal article" date="2015" name="Genome Announc.">
        <title>Expanding the biotechnology potential of lactobacilli through comparative genomics of 213 strains and associated genera.</title>
        <authorList>
            <person name="Sun Z."/>
            <person name="Harris H.M."/>
            <person name="McCann A."/>
            <person name="Guo C."/>
            <person name="Argimon S."/>
            <person name="Zhang W."/>
            <person name="Yang X."/>
            <person name="Jeffery I.B."/>
            <person name="Cooney J.C."/>
            <person name="Kagawa T.F."/>
            <person name="Liu W."/>
            <person name="Song Y."/>
            <person name="Salvetti E."/>
            <person name="Wrobel A."/>
            <person name="Rasinkangas P."/>
            <person name="Parkhill J."/>
            <person name="Rea M.C."/>
            <person name="O'Sullivan O."/>
            <person name="Ritari J."/>
            <person name="Douillard F.P."/>
            <person name="Paul Ross R."/>
            <person name="Yang R."/>
            <person name="Briner A.E."/>
            <person name="Felis G.E."/>
            <person name="de Vos W.M."/>
            <person name="Barrangou R."/>
            <person name="Klaenhammer T.R."/>
            <person name="Caufield P.W."/>
            <person name="Cui Y."/>
            <person name="Zhang H."/>
            <person name="O'Toole P.W."/>
        </authorList>
    </citation>
    <scope>NUCLEOTIDE SEQUENCE [LARGE SCALE GENOMIC DNA]</scope>
    <source>
        <strain evidence="8 9">DSM 18630</strain>
    </source>
</reference>
<keyword evidence="5" id="KW-0175">Coiled coil</keyword>
<keyword evidence="4 6" id="KW-0472">Membrane</keyword>
<comment type="caution">
    <text evidence="8">The sequence shown here is derived from an EMBL/GenBank/DDBJ whole genome shotgun (WGS) entry which is preliminary data.</text>
</comment>
<protein>
    <recommendedName>
        <fullName evidence="7">Lipopolysaccharide assembly protein A domain-containing protein</fullName>
    </recommendedName>
</protein>
<evidence type="ECO:0000313" key="9">
    <source>
        <dbReference type="Proteomes" id="UP000051451"/>
    </source>
</evidence>
<feature type="domain" description="Lipopolysaccharide assembly protein A" evidence="7">
    <location>
        <begin position="23"/>
        <end position="84"/>
    </location>
</feature>
<dbReference type="InterPro" id="IPR010445">
    <property type="entry name" value="LapA_dom"/>
</dbReference>
<evidence type="ECO:0000256" key="2">
    <source>
        <dbReference type="ARBA" id="ARBA00022692"/>
    </source>
</evidence>
<dbReference type="PATRIC" id="fig|1423750.3.peg.51"/>
<evidence type="ECO:0000256" key="5">
    <source>
        <dbReference type="SAM" id="Coils"/>
    </source>
</evidence>
<evidence type="ECO:0000256" key="1">
    <source>
        <dbReference type="ARBA" id="ARBA00022475"/>
    </source>
</evidence>
<dbReference type="PANTHER" id="PTHR41335">
    <property type="entry name" value="MEMBRANE PROTEIN-RELATED"/>
    <property type="match status" value="1"/>
</dbReference>
<keyword evidence="9" id="KW-1185">Reference proteome</keyword>
<evidence type="ECO:0000256" key="4">
    <source>
        <dbReference type="ARBA" id="ARBA00023136"/>
    </source>
</evidence>
<dbReference type="Proteomes" id="UP000051451">
    <property type="component" value="Unassembled WGS sequence"/>
</dbReference>
<dbReference type="STRING" id="1423750.FC89_GL000051"/>
<keyword evidence="3 6" id="KW-1133">Transmembrane helix</keyword>
<dbReference type="EMBL" id="AZGB01000005">
    <property type="protein sequence ID" value="KRM07612.1"/>
    <property type="molecule type" value="Genomic_DNA"/>
</dbReference>
<proteinExistence type="predicted"/>
<dbReference type="RefSeq" id="WP_057870858.1">
    <property type="nucleotide sequence ID" value="NZ_AZGB01000005.1"/>
</dbReference>
<keyword evidence="1" id="KW-1003">Cell membrane</keyword>
<evidence type="ECO:0000256" key="6">
    <source>
        <dbReference type="SAM" id="Phobius"/>
    </source>
</evidence>
<dbReference type="AlphaFoldDB" id="A0A0R1W067"/>
<sequence>MKNQWRLISAIFLILIVAVFALLNTQKVKIDLLFWRPAFPLVLVIIMAVLLGALIAVLLSFVTIHQLKKEIKKLKVNESNLEADYQEKYDKKLAKEQAGYQKKINELKSKIAKQQGERF</sequence>
<name>A0A0R1W067_9LACO</name>
<evidence type="ECO:0000256" key="3">
    <source>
        <dbReference type="ARBA" id="ARBA00022989"/>
    </source>
</evidence>
<feature type="transmembrane region" description="Helical" evidence="6">
    <location>
        <begin position="41"/>
        <end position="64"/>
    </location>
</feature>
<accession>A0A0R1W067</accession>
<evidence type="ECO:0000259" key="7">
    <source>
        <dbReference type="Pfam" id="PF06305"/>
    </source>
</evidence>
<dbReference type="PANTHER" id="PTHR41335:SF1">
    <property type="entry name" value="MEMBRANE PROTEIN"/>
    <property type="match status" value="1"/>
</dbReference>
<gene>
    <name evidence="8" type="ORF">FC89_GL000051</name>
</gene>
<keyword evidence="2 6" id="KW-0812">Transmembrane</keyword>
<dbReference type="GO" id="GO:0005886">
    <property type="term" value="C:plasma membrane"/>
    <property type="evidence" value="ECO:0007669"/>
    <property type="project" value="InterPro"/>
</dbReference>
<feature type="coiled-coil region" evidence="5">
    <location>
        <begin position="64"/>
        <end position="117"/>
    </location>
</feature>
<organism evidence="8 9">
    <name type="scientific">Liquorilactobacillus ghanensis DSM 18630</name>
    <dbReference type="NCBI Taxonomy" id="1423750"/>
    <lineage>
        <taxon>Bacteria</taxon>
        <taxon>Bacillati</taxon>
        <taxon>Bacillota</taxon>
        <taxon>Bacilli</taxon>
        <taxon>Lactobacillales</taxon>
        <taxon>Lactobacillaceae</taxon>
        <taxon>Liquorilactobacillus</taxon>
    </lineage>
</organism>
<dbReference type="Pfam" id="PF06305">
    <property type="entry name" value="LapA_dom"/>
    <property type="match status" value="1"/>
</dbReference>
<evidence type="ECO:0000313" key="8">
    <source>
        <dbReference type="EMBL" id="KRM07612.1"/>
    </source>
</evidence>